<reference evidence="2" key="1">
    <citation type="submission" date="2020-05" db="EMBL/GenBank/DDBJ databases">
        <authorList>
            <person name="Chiriac C."/>
            <person name="Salcher M."/>
            <person name="Ghai R."/>
            <person name="Kavagutti S V."/>
        </authorList>
    </citation>
    <scope>NUCLEOTIDE SEQUENCE</scope>
</reference>
<evidence type="ECO:0000259" key="1">
    <source>
        <dbReference type="Pfam" id="PF07045"/>
    </source>
</evidence>
<sequence length="101" mass="10711">MTSETKGYWLVTAAITDPEAFQNYTAVAGPLLGKAGAKVLARGDVFEVVEGSSTGRPFVVEFPSFEAAKACFESDEYQAAIALREGSAKFDIVIAQGFQPA</sequence>
<accession>A0A6J5ZFK9</accession>
<proteinExistence type="predicted"/>
<gene>
    <name evidence="2" type="ORF">UFOPK3547_00450</name>
</gene>
<dbReference type="EMBL" id="CAESAN010000026">
    <property type="protein sequence ID" value="CAB4339479.1"/>
    <property type="molecule type" value="Genomic_DNA"/>
</dbReference>
<dbReference type="Pfam" id="PF07045">
    <property type="entry name" value="DUF1330"/>
    <property type="match status" value="1"/>
</dbReference>
<dbReference type="PANTHER" id="PTHR41521">
    <property type="match status" value="1"/>
</dbReference>
<organism evidence="2">
    <name type="scientific">freshwater metagenome</name>
    <dbReference type="NCBI Taxonomy" id="449393"/>
    <lineage>
        <taxon>unclassified sequences</taxon>
        <taxon>metagenomes</taxon>
        <taxon>ecological metagenomes</taxon>
    </lineage>
</organism>
<dbReference type="PANTHER" id="PTHR41521:SF4">
    <property type="entry name" value="BLR0684 PROTEIN"/>
    <property type="match status" value="1"/>
</dbReference>
<protein>
    <submittedName>
        <fullName evidence="2">Unannotated protein</fullName>
    </submittedName>
</protein>
<dbReference type="SUPFAM" id="SSF54909">
    <property type="entry name" value="Dimeric alpha+beta barrel"/>
    <property type="match status" value="1"/>
</dbReference>
<name>A0A6J5ZFK9_9ZZZZ</name>
<feature type="domain" description="DUF1330" evidence="1">
    <location>
        <begin position="6"/>
        <end position="98"/>
    </location>
</feature>
<evidence type="ECO:0000313" key="2">
    <source>
        <dbReference type="EMBL" id="CAB4339479.1"/>
    </source>
</evidence>
<dbReference type="AlphaFoldDB" id="A0A6J5ZFK9"/>
<dbReference type="Gene3D" id="3.30.70.100">
    <property type="match status" value="1"/>
</dbReference>
<dbReference type="InterPro" id="IPR011008">
    <property type="entry name" value="Dimeric_a/b-barrel"/>
</dbReference>
<dbReference type="InterPro" id="IPR010753">
    <property type="entry name" value="DUF1330"/>
</dbReference>